<dbReference type="AlphaFoldDB" id="A0A547PN25"/>
<name>A0A547PN25_9RHOB</name>
<evidence type="ECO:0000256" key="3">
    <source>
        <dbReference type="ARBA" id="ARBA00023180"/>
    </source>
</evidence>
<evidence type="ECO:0000256" key="2">
    <source>
        <dbReference type="ARBA" id="ARBA00022525"/>
    </source>
</evidence>
<protein>
    <submittedName>
        <fullName evidence="5">Heme peroxidase</fullName>
    </submittedName>
</protein>
<dbReference type="InterPro" id="IPR037120">
    <property type="entry name" value="Haem_peroxidase_sf_animal"/>
</dbReference>
<dbReference type="GO" id="GO:0004601">
    <property type="term" value="F:peroxidase activity"/>
    <property type="evidence" value="ECO:0007669"/>
    <property type="project" value="UniProtKB-KW"/>
</dbReference>
<gene>
    <name evidence="5" type="ORF">FEV53_16150</name>
</gene>
<dbReference type="EMBL" id="VFSV01000041">
    <property type="protein sequence ID" value="TRD15505.1"/>
    <property type="molecule type" value="Genomic_DNA"/>
</dbReference>
<keyword evidence="2" id="KW-0964">Secreted</keyword>
<keyword evidence="5" id="KW-0560">Oxidoreductase</keyword>
<feature type="region of interest" description="Disordered" evidence="4">
    <location>
        <begin position="1"/>
        <end position="28"/>
    </location>
</feature>
<dbReference type="SUPFAM" id="SSF48113">
    <property type="entry name" value="Heme-dependent peroxidases"/>
    <property type="match status" value="1"/>
</dbReference>
<comment type="subcellular location">
    <subcellularLocation>
        <location evidence="1">Secreted</location>
    </subcellularLocation>
</comment>
<dbReference type="InterPro" id="IPR019791">
    <property type="entry name" value="Haem_peroxidase_animal"/>
</dbReference>
<keyword evidence="5" id="KW-0575">Peroxidase</keyword>
<evidence type="ECO:0000313" key="6">
    <source>
        <dbReference type="Proteomes" id="UP000318590"/>
    </source>
</evidence>
<dbReference type="GO" id="GO:0020037">
    <property type="term" value="F:heme binding"/>
    <property type="evidence" value="ECO:0007669"/>
    <property type="project" value="InterPro"/>
</dbReference>
<accession>A0A547PN25</accession>
<dbReference type="CDD" id="cd09819">
    <property type="entry name" value="An_peroxidase_bacterial_1"/>
    <property type="match status" value="1"/>
</dbReference>
<sequence>MNVAVNLNPGHGSAGRKPTRAQLDTLSGHDDPGKFGRMFPGLPGLHVDNAALLDLANAMVDPDNVSDDNPNIPAGFTYFGQFVDHDITLDLTSLGDKMNDPQATQNFRSPALDLDSVYGRGPDASPHLYARDPSTGRATPRLLIGTCSDVTDVSGGPFRNDLPRSPEGRALIGDHRNDENLLVSQTHLAMLKFHNAIVDMREAQGESEETLFENARQLATWHYQWIVLHDYLGRLTEPGTVDRILHDGRKFYRFKKTPYMPVEFSGGAYRLGHSMVRNRYSHNRLFDPTGFDLLFLFTGLSGRIMGDLAAQNPGAFDTLPENWIIDWRRFYEVDNSGLTQMARKLDPFLASELFNLPEGHGDQILKNLAARNLIRGVQLGLPSGQMIADAMGIANPLTSAEIASGPDGQVAQNHGLHQQTPLWYYVLKEAQVRHNGERLGTVGSTIIAETLVGLVHGDHQSYLWQRGVNWRPTLPSQVSGEFTMADLIRFVGDINPIG</sequence>
<dbReference type="InterPro" id="IPR010255">
    <property type="entry name" value="Haem_peroxidase_sf"/>
</dbReference>
<dbReference type="Pfam" id="PF03098">
    <property type="entry name" value="An_peroxidase"/>
    <property type="match status" value="1"/>
</dbReference>
<dbReference type="RefSeq" id="WP_142835817.1">
    <property type="nucleotide sequence ID" value="NZ_VFSV01000041.1"/>
</dbReference>
<dbReference type="PANTHER" id="PTHR11475:SF4">
    <property type="entry name" value="CHORION PEROXIDASE"/>
    <property type="match status" value="1"/>
</dbReference>
<comment type="caution">
    <text evidence="5">The sequence shown here is derived from an EMBL/GenBank/DDBJ whole genome shotgun (WGS) entry which is preliminary data.</text>
</comment>
<dbReference type="OrthoDB" id="105077at2"/>
<dbReference type="GO" id="GO:0005576">
    <property type="term" value="C:extracellular region"/>
    <property type="evidence" value="ECO:0007669"/>
    <property type="project" value="UniProtKB-SubCell"/>
</dbReference>
<keyword evidence="3" id="KW-0325">Glycoprotein</keyword>
<dbReference type="Proteomes" id="UP000318590">
    <property type="component" value="Unassembled WGS sequence"/>
</dbReference>
<dbReference type="PANTHER" id="PTHR11475">
    <property type="entry name" value="OXIDASE/PEROXIDASE"/>
    <property type="match status" value="1"/>
</dbReference>
<proteinExistence type="predicted"/>
<dbReference type="PROSITE" id="PS50292">
    <property type="entry name" value="PEROXIDASE_3"/>
    <property type="match status" value="1"/>
</dbReference>
<keyword evidence="6" id="KW-1185">Reference proteome</keyword>
<organism evidence="5 6">
    <name type="scientific">Palleronia caenipelagi</name>
    <dbReference type="NCBI Taxonomy" id="2489174"/>
    <lineage>
        <taxon>Bacteria</taxon>
        <taxon>Pseudomonadati</taxon>
        <taxon>Pseudomonadota</taxon>
        <taxon>Alphaproteobacteria</taxon>
        <taxon>Rhodobacterales</taxon>
        <taxon>Roseobacteraceae</taxon>
        <taxon>Palleronia</taxon>
    </lineage>
</organism>
<reference evidence="5 6" key="1">
    <citation type="submission" date="2019-06" db="EMBL/GenBank/DDBJ databases">
        <title>Paenimaribius caenipelagi gen. nov., sp. nov., isolated from a tidal flat.</title>
        <authorList>
            <person name="Yoon J.-H."/>
        </authorList>
    </citation>
    <scope>NUCLEOTIDE SEQUENCE [LARGE SCALE GENOMIC DNA]</scope>
    <source>
        <strain evidence="5 6">JBTF-M29</strain>
    </source>
</reference>
<evidence type="ECO:0000256" key="4">
    <source>
        <dbReference type="SAM" id="MobiDB-lite"/>
    </source>
</evidence>
<evidence type="ECO:0000313" key="5">
    <source>
        <dbReference type="EMBL" id="TRD15505.1"/>
    </source>
</evidence>
<evidence type="ECO:0000256" key="1">
    <source>
        <dbReference type="ARBA" id="ARBA00004613"/>
    </source>
</evidence>
<dbReference type="GO" id="GO:0006979">
    <property type="term" value="P:response to oxidative stress"/>
    <property type="evidence" value="ECO:0007669"/>
    <property type="project" value="InterPro"/>
</dbReference>
<dbReference type="Gene3D" id="1.10.640.10">
    <property type="entry name" value="Haem peroxidase domain superfamily, animal type"/>
    <property type="match status" value="1"/>
</dbReference>